<proteinExistence type="predicted"/>
<accession>A0A806JXY1</accession>
<protein>
    <submittedName>
        <fullName evidence="1">Uncharacterized protein</fullName>
    </submittedName>
</protein>
<organism evidence="1">
    <name type="scientific">uncultured bacterium contig00026</name>
    <dbReference type="NCBI Taxonomy" id="1181515"/>
    <lineage>
        <taxon>Bacteria</taxon>
        <taxon>environmental samples</taxon>
    </lineage>
</organism>
<dbReference type="AlphaFoldDB" id="A0A806JXY1"/>
<reference evidence="1" key="1">
    <citation type="submission" date="2012-03" db="EMBL/GenBank/DDBJ databases">
        <title>Functional metagenomics reveals considerable lignocellulase gene clusters in the gut microbiome of a wood-feeding higher termite.</title>
        <authorList>
            <person name="Liu N."/>
        </authorList>
    </citation>
    <scope>NUCLEOTIDE SEQUENCE</scope>
</reference>
<name>A0A806JXY1_9BACT</name>
<sequence>MRNIDTATDPKKIEELKKSNILSQEIGYSFLKYYFLDPVPEIEFANGSVVDFSKIYSLKKNSYEEVLSHKILQLQGSVVENIILKYSAYFYRSTGLIKI</sequence>
<dbReference type="EMBL" id="JQ844167">
    <property type="protein sequence ID" value="AGS51651.1"/>
    <property type="molecule type" value="Genomic_DNA"/>
</dbReference>
<evidence type="ECO:0000313" key="1">
    <source>
        <dbReference type="EMBL" id="AGS51651.1"/>
    </source>
</evidence>